<evidence type="ECO:0000256" key="1">
    <source>
        <dbReference type="ARBA" id="ARBA00004442"/>
    </source>
</evidence>
<dbReference type="Gene3D" id="1.20.1600.10">
    <property type="entry name" value="Outer membrane efflux proteins (OEP)"/>
    <property type="match status" value="1"/>
</dbReference>
<comment type="subcellular location">
    <subcellularLocation>
        <location evidence="1">Cell outer membrane</location>
    </subcellularLocation>
</comment>
<feature type="signal peptide" evidence="8">
    <location>
        <begin position="1"/>
        <end position="27"/>
    </location>
</feature>
<keyword evidence="3" id="KW-0813">Transport</keyword>
<organism evidence="9 10">
    <name type="scientific">Duganella lactea</name>
    <dbReference type="NCBI Taxonomy" id="2692173"/>
    <lineage>
        <taxon>Bacteria</taxon>
        <taxon>Pseudomonadati</taxon>
        <taxon>Pseudomonadota</taxon>
        <taxon>Betaproteobacteria</taxon>
        <taxon>Burkholderiales</taxon>
        <taxon>Oxalobacteraceae</taxon>
        <taxon>Telluria group</taxon>
        <taxon>Duganella</taxon>
    </lineage>
</organism>
<dbReference type="NCBIfam" id="TIGR01844">
    <property type="entry name" value="type_I_sec_TolC"/>
    <property type="match status" value="1"/>
</dbReference>
<reference evidence="9 10" key="1">
    <citation type="submission" date="2019-12" db="EMBL/GenBank/DDBJ databases">
        <title>Novel species isolated from a subtropical stream in China.</title>
        <authorList>
            <person name="Lu H."/>
        </authorList>
    </citation>
    <scope>NUCLEOTIDE SEQUENCE [LARGE SCALE GENOMIC DNA]</scope>
    <source>
        <strain evidence="9 10">FT94W</strain>
    </source>
</reference>
<evidence type="ECO:0000256" key="8">
    <source>
        <dbReference type="SAM" id="SignalP"/>
    </source>
</evidence>
<dbReference type="PANTHER" id="PTHR30026:SF20">
    <property type="entry name" value="OUTER MEMBRANE PROTEIN TOLC"/>
    <property type="match status" value="1"/>
</dbReference>
<protein>
    <submittedName>
        <fullName evidence="9">TolC family outer membrane protein</fullName>
    </submittedName>
</protein>
<evidence type="ECO:0000256" key="5">
    <source>
        <dbReference type="ARBA" id="ARBA00022692"/>
    </source>
</evidence>
<sequence>MIKHLNPHRLACALSAVLLFCSGSTQALGLMQAYELALQKDPTYREAFYDSEAGKEYRVLGRSALLPTLQGSFSGSKVKADQDISDSLGRVSHSDPEYISRSTVLQLRQPLFSLDAVARYKQGKAQSEYSDFRFALSAQELIGRVTGAYMDALYAEDQVALAITQRDAFAEQQKVNQRLFEKGEGTKTDMLETQARLDLAEAQLIEARDALVNNRLVLAGMIGEDVTALDPLGPTFRIRPLQPQSFEEWKQLALKNNPDLLSQHAAIEAARQEVNKAKAGYTPRLDFIGSVSKGAAESLNTYNQSSTQRSIGIQLNIPLYTGGAVGATTRQAVAGFEKAKTELELRTDKNLTELRKQYNLVLSSAARMAALVKAVESGKLLMTATEQSIKGGVRINLDLLNAQQQLYTSQRDLASARYNYLLSHIRLRAQAGVLSVEDVREIAAYFH</sequence>
<dbReference type="EMBL" id="WWCO01000008">
    <property type="protein sequence ID" value="MYM35552.1"/>
    <property type="molecule type" value="Genomic_DNA"/>
</dbReference>
<evidence type="ECO:0000313" key="10">
    <source>
        <dbReference type="Proteomes" id="UP000449678"/>
    </source>
</evidence>
<evidence type="ECO:0000256" key="7">
    <source>
        <dbReference type="ARBA" id="ARBA00023237"/>
    </source>
</evidence>
<evidence type="ECO:0000256" key="3">
    <source>
        <dbReference type="ARBA" id="ARBA00022448"/>
    </source>
</evidence>
<comment type="caution">
    <text evidence="9">The sequence shown here is derived from an EMBL/GenBank/DDBJ whole genome shotgun (WGS) entry which is preliminary data.</text>
</comment>
<evidence type="ECO:0000313" key="9">
    <source>
        <dbReference type="EMBL" id="MYM35552.1"/>
    </source>
</evidence>
<keyword evidence="4" id="KW-1134">Transmembrane beta strand</keyword>
<keyword evidence="7" id="KW-0998">Cell outer membrane</keyword>
<evidence type="ECO:0000256" key="2">
    <source>
        <dbReference type="ARBA" id="ARBA00007613"/>
    </source>
</evidence>
<keyword evidence="8" id="KW-0732">Signal</keyword>
<dbReference type="Proteomes" id="UP000449678">
    <property type="component" value="Unassembled WGS sequence"/>
</dbReference>
<dbReference type="InterPro" id="IPR010130">
    <property type="entry name" value="T1SS_OMP_TolC"/>
</dbReference>
<dbReference type="SUPFAM" id="SSF56954">
    <property type="entry name" value="Outer membrane efflux proteins (OEP)"/>
    <property type="match status" value="1"/>
</dbReference>
<name>A0ABW9VD74_9BURK</name>
<keyword evidence="5" id="KW-0812">Transmembrane</keyword>
<dbReference type="InterPro" id="IPR003423">
    <property type="entry name" value="OMP_efflux"/>
</dbReference>
<keyword evidence="10" id="KW-1185">Reference proteome</keyword>
<dbReference type="InterPro" id="IPR051906">
    <property type="entry name" value="TolC-like"/>
</dbReference>
<evidence type="ECO:0000256" key="4">
    <source>
        <dbReference type="ARBA" id="ARBA00022452"/>
    </source>
</evidence>
<proteinExistence type="inferred from homology"/>
<feature type="chain" id="PRO_5047150186" evidence="8">
    <location>
        <begin position="28"/>
        <end position="447"/>
    </location>
</feature>
<dbReference type="Pfam" id="PF02321">
    <property type="entry name" value="OEP"/>
    <property type="match status" value="2"/>
</dbReference>
<dbReference type="PANTHER" id="PTHR30026">
    <property type="entry name" value="OUTER MEMBRANE PROTEIN TOLC"/>
    <property type="match status" value="1"/>
</dbReference>
<evidence type="ECO:0000256" key="6">
    <source>
        <dbReference type="ARBA" id="ARBA00023136"/>
    </source>
</evidence>
<comment type="similarity">
    <text evidence="2">Belongs to the outer membrane factor (OMF) (TC 1.B.17) family.</text>
</comment>
<accession>A0ABW9VD74</accession>
<dbReference type="RefSeq" id="WP_160990911.1">
    <property type="nucleotide sequence ID" value="NZ_WWCO01000008.1"/>
</dbReference>
<gene>
    <name evidence="9" type="ORF">GTP38_14545</name>
</gene>
<keyword evidence="6" id="KW-0472">Membrane</keyword>